<dbReference type="RefSeq" id="WP_166860989.1">
    <property type="nucleotide sequence ID" value="NZ_JAAQOM010000011.1"/>
</dbReference>
<feature type="domain" description="Sodium symporter small subunit" evidence="2">
    <location>
        <begin position="27"/>
        <end position="99"/>
    </location>
</feature>
<dbReference type="Proteomes" id="UP000716322">
    <property type="component" value="Unassembled WGS sequence"/>
</dbReference>
<dbReference type="NCBIfam" id="TIGR03647">
    <property type="entry name" value="Na_symport_sm"/>
    <property type="match status" value="1"/>
</dbReference>
<feature type="transmembrane region" description="Helical" evidence="1">
    <location>
        <begin position="36"/>
        <end position="56"/>
    </location>
</feature>
<name>A0ABX0PE93_9BURK</name>
<reference evidence="3 4" key="1">
    <citation type="submission" date="2020-03" db="EMBL/GenBank/DDBJ databases">
        <title>Genome sequence of strain Massilia sp. TW-1.</title>
        <authorList>
            <person name="Chaudhary D.K."/>
        </authorList>
    </citation>
    <scope>NUCLEOTIDE SEQUENCE [LARGE SCALE GENOMIC DNA]</scope>
    <source>
        <strain evidence="3 4">TW-1</strain>
    </source>
</reference>
<proteinExistence type="predicted"/>
<protein>
    <submittedName>
        <fullName evidence="3">DUF4212 domain-containing protein</fullName>
    </submittedName>
</protein>
<feature type="transmembrane region" description="Helical" evidence="1">
    <location>
        <begin position="68"/>
        <end position="90"/>
    </location>
</feature>
<keyword evidence="4" id="KW-1185">Reference proteome</keyword>
<evidence type="ECO:0000313" key="4">
    <source>
        <dbReference type="Proteomes" id="UP000716322"/>
    </source>
</evidence>
<gene>
    <name evidence="3" type="ORF">HAV22_18230</name>
</gene>
<comment type="caution">
    <text evidence="3">The sequence shown here is derived from an EMBL/GenBank/DDBJ whole genome shotgun (WGS) entry which is preliminary data.</text>
</comment>
<keyword evidence="1" id="KW-0812">Transmembrane</keyword>
<organism evidence="3 4">
    <name type="scientific">Telluria antibiotica</name>
    <dbReference type="NCBI Taxonomy" id="2717319"/>
    <lineage>
        <taxon>Bacteria</taxon>
        <taxon>Pseudomonadati</taxon>
        <taxon>Pseudomonadota</taxon>
        <taxon>Betaproteobacteria</taxon>
        <taxon>Burkholderiales</taxon>
        <taxon>Oxalobacteraceae</taxon>
        <taxon>Telluria group</taxon>
        <taxon>Telluria</taxon>
    </lineage>
</organism>
<dbReference type="InterPro" id="IPR019886">
    <property type="entry name" value="Na_symporter_ssu"/>
</dbReference>
<keyword evidence="1" id="KW-1133">Transmembrane helix</keyword>
<accession>A0ABX0PE93</accession>
<evidence type="ECO:0000259" key="2">
    <source>
        <dbReference type="Pfam" id="PF13937"/>
    </source>
</evidence>
<dbReference type="EMBL" id="JAAQOM010000011">
    <property type="protein sequence ID" value="NIA55576.1"/>
    <property type="molecule type" value="Genomic_DNA"/>
</dbReference>
<evidence type="ECO:0000256" key="1">
    <source>
        <dbReference type="SAM" id="Phobius"/>
    </source>
</evidence>
<evidence type="ECO:0000313" key="3">
    <source>
        <dbReference type="EMBL" id="NIA55576.1"/>
    </source>
</evidence>
<dbReference type="Pfam" id="PF13937">
    <property type="entry name" value="DUF4212"/>
    <property type="match status" value="1"/>
</dbReference>
<sequence>MPTETAHSSDPDRDEERRRARILAARAAHWARARRLVALLLALWLATSFCTVFFARDLAHLSVFGWPLSFYLAAQGASLTYLAIIGAYAWRMRILDRDFARMLEATP</sequence>
<keyword evidence="1" id="KW-0472">Membrane</keyword>